<evidence type="ECO:0000256" key="1">
    <source>
        <dbReference type="ARBA" id="ARBA00010577"/>
    </source>
</evidence>
<keyword evidence="9" id="KW-1185">Reference proteome</keyword>
<dbReference type="Pfam" id="PF13860">
    <property type="entry name" value="FlgD_ig"/>
    <property type="match status" value="1"/>
</dbReference>
<dbReference type="EMBL" id="ONZF01000005">
    <property type="protein sequence ID" value="SPJ24623.1"/>
    <property type="molecule type" value="Genomic_DNA"/>
</dbReference>
<evidence type="ECO:0000313" key="8">
    <source>
        <dbReference type="EMBL" id="SPJ24623.1"/>
    </source>
</evidence>
<evidence type="ECO:0000256" key="2">
    <source>
        <dbReference type="ARBA" id="ARBA00016013"/>
    </source>
</evidence>
<feature type="region of interest" description="Disordered" evidence="6">
    <location>
        <begin position="1"/>
        <end position="31"/>
    </location>
</feature>
<evidence type="ECO:0000256" key="6">
    <source>
        <dbReference type="SAM" id="MobiDB-lite"/>
    </source>
</evidence>
<name>A0A2R8BWW8_9RHOB</name>
<feature type="domain" description="FlgD/Vpr Ig-like" evidence="7">
    <location>
        <begin position="132"/>
        <end position="178"/>
    </location>
</feature>
<accession>A0A2R8BWW8</accession>
<dbReference type="Pfam" id="PF03963">
    <property type="entry name" value="FlgD"/>
    <property type="match status" value="1"/>
</dbReference>
<dbReference type="InterPro" id="IPR005648">
    <property type="entry name" value="FlgD"/>
</dbReference>
<dbReference type="GO" id="GO:0044781">
    <property type="term" value="P:bacterial-type flagellum organization"/>
    <property type="evidence" value="ECO:0007669"/>
    <property type="project" value="UniProtKB-UniRule"/>
</dbReference>
<evidence type="ECO:0000256" key="4">
    <source>
        <dbReference type="ARBA" id="ARBA00024746"/>
    </source>
</evidence>
<dbReference type="Proteomes" id="UP000244912">
    <property type="component" value="Unassembled WGS sequence"/>
</dbReference>
<reference evidence="8 9" key="1">
    <citation type="submission" date="2018-03" db="EMBL/GenBank/DDBJ databases">
        <authorList>
            <person name="Keele B.F."/>
        </authorList>
    </citation>
    <scope>NUCLEOTIDE SEQUENCE [LARGE SCALE GENOMIC DNA]</scope>
    <source>
        <strain evidence="8 9">CECT 8504</strain>
    </source>
</reference>
<feature type="compositionally biased region" description="Polar residues" evidence="6">
    <location>
        <begin position="1"/>
        <end position="18"/>
    </location>
</feature>
<comment type="function">
    <text evidence="4 5">Required for flagellar hook formation. May act as a scaffolding protein.</text>
</comment>
<dbReference type="OrthoDB" id="9785233at2"/>
<evidence type="ECO:0000256" key="5">
    <source>
        <dbReference type="RuleBase" id="RU362076"/>
    </source>
</evidence>
<comment type="similarity">
    <text evidence="1 5">Belongs to the FlgD family.</text>
</comment>
<sequence>MDTVTTTPQSITASQNTGAKAGTETKSGDGTKISSDFEMFLKLLTTQMTNQDPLNPMKAEEFATQLATFSSVEQQVQTNQLLADMAKQASQAEFTGMTQWIGKEVEAVMPAQFTGSPITVSPPTGGLGEIQQLVVRDPAGTEVFRQTLNGSETAVNWNGQTHSGQTATAGAYSFTVEGFQSGELIAAEGASVYAPVSEVRMSATGPILSFGEDLEIPADAVTAVRQRPGT</sequence>
<proteinExistence type="inferred from homology"/>
<evidence type="ECO:0000259" key="7">
    <source>
        <dbReference type="Pfam" id="PF13860"/>
    </source>
</evidence>
<evidence type="ECO:0000256" key="3">
    <source>
        <dbReference type="ARBA" id="ARBA00022795"/>
    </source>
</evidence>
<organism evidence="8 9">
    <name type="scientific">Palleronia abyssalis</name>
    <dbReference type="NCBI Taxonomy" id="1501240"/>
    <lineage>
        <taxon>Bacteria</taxon>
        <taxon>Pseudomonadati</taxon>
        <taxon>Pseudomonadota</taxon>
        <taxon>Alphaproteobacteria</taxon>
        <taxon>Rhodobacterales</taxon>
        <taxon>Roseobacteraceae</taxon>
        <taxon>Palleronia</taxon>
    </lineage>
</organism>
<keyword evidence="3 5" id="KW-1005">Bacterial flagellum biogenesis</keyword>
<protein>
    <recommendedName>
        <fullName evidence="2 5">Basal-body rod modification protein FlgD</fullName>
    </recommendedName>
</protein>
<dbReference type="AlphaFoldDB" id="A0A2R8BWW8"/>
<gene>
    <name evidence="8" type="primary">flgD</name>
    <name evidence="8" type="ORF">PAA8504_02460</name>
</gene>
<evidence type="ECO:0000313" key="9">
    <source>
        <dbReference type="Proteomes" id="UP000244912"/>
    </source>
</evidence>
<dbReference type="InterPro" id="IPR025965">
    <property type="entry name" value="FlgD/Vpr_Ig-like"/>
</dbReference>
<dbReference type="RefSeq" id="WP_108894449.1">
    <property type="nucleotide sequence ID" value="NZ_ONZF01000005.1"/>
</dbReference>